<dbReference type="EMBL" id="CM044703">
    <property type="protein sequence ID" value="KAI5673140.1"/>
    <property type="molecule type" value="Genomic_DNA"/>
</dbReference>
<keyword evidence="2" id="KW-1185">Reference proteome</keyword>
<reference evidence="2" key="1">
    <citation type="journal article" date="2023" name="Nat. Plants">
        <title>Single-cell RNA sequencing provides a high-resolution roadmap for understanding the multicellular compartmentation of specialized metabolism.</title>
        <authorList>
            <person name="Sun S."/>
            <person name="Shen X."/>
            <person name="Li Y."/>
            <person name="Li Y."/>
            <person name="Wang S."/>
            <person name="Li R."/>
            <person name="Zhang H."/>
            <person name="Shen G."/>
            <person name="Guo B."/>
            <person name="Wei J."/>
            <person name="Xu J."/>
            <person name="St-Pierre B."/>
            <person name="Chen S."/>
            <person name="Sun C."/>
        </authorList>
    </citation>
    <scope>NUCLEOTIDE SEQUENCE [LARGE SCALE GENOMIC DNA]</scope>
</reference>
<gene>
    <name evidence="1" type="ORF">M9H77_13504</name>
</gene>
<sequence length="92" mass="10554">MMGERTTIVVSSPRRAKLVLHTNGLAKLFCYNNLGTTFAKYGEYLKQLRQLYMLELLSPKRVKSFWGIFEDELEKLVGSIRSEAGKEIVIID</sequence>
<evidence type="ECO:0000313" key="2">
    <source>
        <dbReference type="Proteomes" id="UP001060085"/>
    </source>
</evidence>
<name>A0ACC0BKI5_CATRO</name>
<organism evidence="1 2">
    <name type="scientific">Catharanthus roseus</name>
    <name type="common">Madagascar periwinkle</name>
    <name type="synonym">Vinca rosea</name>
    <dbReference type="NCBI Taxonomy" id="4058"/>
    <lineage>
        <taxon>Eukaryota</taxon>
        <taxon>Viridiplantae</taxon>
        <taxon>Streptophyta</taxon>
        <taxon>Embryophyta</taxon>
        <taxon>Tracheophyta</taxon>
        <taxon>Spermatophyta</taxon>
        <taxon>Magnoliopsida</taxon>
        <taxon>eudicotyledons</taxon>
        <taxon>Gunneridae</taxon>
        <taxon>Pentapetalae</taxon>
        <taxon>asterids</taxon>
        <taxon>lamiids</taxon>
        <taxon>Gentianales</taxon>
        <taxon>Apocynaceae</taxon>
        <taxon>Rauvolfioideae</taxon>
        <taxon>Vinceae</taxon>
        <taxon>Catharanthinae</taxon>
        <taxon>Catharanthus</taxon>
    </lineage>
</organism>
<dbReference type="Proteomes" id="UP001060085">
    <property type="component" value="Linkage Group LG03"/>
</dbReference>
<comment type="caution">
    <text evidence="1">The sequence shown here is derived from an EMBL/GenBank/DDBJ whole genome shotgun (WGS) entry which is preliminary data.</text>
</comment>
<protein>
    <submittedName>
        <fullName evidence="1">Uncharacterized protein</fullName>
    </submittedName>
</protein>
<evidence type="ECO:0000313" key="1">
    <source>
        <dbReference type="EMBL" id="KAI5673140.1"/>
    </source>
</evidence>
<proteinExistence type="predicted"/>
<accession>A0ACC0BKI5</accession>